<dbReference type="InterPro" id="IPR046668">
    <property type="entry name" value="DUF6538"/>
</dbReference>
<dbReference type="OrthoDB" id="7222937at2"/>
<gene>
    <name evidence="2" type="ORF">SAMN05877831_107157</name>
</gene>
<feature type="domain" description="DUF6538" evidence="1">
    <location>
        <begin position="12"/>
        <end position="66"/>
    </location>
</feature>
<reference evidence="3" key="1">
    <citation type="submission" date="2017-08" db="EMBL/GenBank/DDBJ databases">
        <authorList>
            <person name="Varghese N."/>
            <person name="Submissions S."/>
        </authorList>
    </citation>
    <scope>NUCLEOTIDE SEQUENCE [LARGE SCALE GENOMIC DNA]</scope>
    <source>
        <strain evidence="3">JA276</strain>
    </source>
</reference>
<sequence>MGLVLKHFEQSKSGSWQYRRRVPKDVSEVITKREFKRKLGDSRKEALAAYPQLQAQVEREIEAAKRRLAGAAAASGPGATEREAYAEALRRRADLITKGATEEALELAADALADSFPQDGYEPLGAPPVARHTVNLLRLGPERYRPPEPTLGDALRLYLKEHLKVDSAETDSRVVGLARRVVEAAIAAIGRDLLLTAITREDARAVRDHMLDRVKASPLPWQRIAA</sequence>
<name>A0A285SP74_9RHOB</name>
<organism evidence="2 3">
    <name type="scientific">Rhodobacter maris</name>
    <dbReference type="NCBI Taxonomy" id="446682"/>
    <lineage>
        <taxon>Bacteria</taxon>
        <taxon>Pseudomonadati</taxon>
        <taxon>Pseudomonadota</taxon>
        <taxon>Alphaproteobacteria</taxon>
        <taxon>Rhodobacterales</taxon>
        <taxon>Rhodobacter group</taxon>
        <taxon>Rhodobacter</taxon>
    </lineage>
</organism>
<evidence type="ECO:0000313" key="3">
    <source>
        <dbReference type="Proteomes" id="UP000219111"/>
    </source>
</evidence>
<evidence type="ECO:0000259" key="1">
    <source>
        <dbReference type="Pfam" id="PF20172"/>
    </source>
</evidence>
<keyword evidence="3" id="KW-1185">Reference proteome</keyword>
<dbReference type="AlphaFoldDB" id="A0A285SP74"/>
<protein>
    <recommendedName>
        <fullName evidence="1">DUF6538 domain-containing protein</fullName>
    </recommendedName>
</protein>
<dbReference type="EMBL" id="OBMT01000007">
    <property type="protein sequence ID" value="SOC09599.1"/>
    <property type="molecule type" value="Genomic_DNA"/>
</dbReference>
<accession>A0A285SP74</accession>
<dbReference type="Proteomes" id="UP000219111">
    <property type="component" value="Unassembled WGS sequence"/>
</dbReference>
<dbReference type="RefSeq" id="WP_097070288.1">
    <property type="nucleotide sequence ID" value="NZ_OBMT01000007.1"/>
</dbReference>
<dbReference type="Pfam" id="PF20172">
    <property type="entry name" value="DUF6538"/>
    <property type="match status" value="1"/>
</dbReference>
<proteinExistence type="predicted"/>
<evidence type="ECO:0000313" key="2">
    <source>
        <dbReference type="EMBL" id="SOC09599.1"/>
    </source>
</evidence>